<comment type="caution">
    <text evidence="2">The sequence shown here is derived from an EMBL/GenBank/DDBJ whole genome shotgun (WGS) entry which is preliminary data.</text>
</comment>
<feature type="compositionally biased region" description="Polar residues" evidence="1">
    <location>
        <begin position="1"/>
        <end position="15"/>
    </location>
</feature>
<dbReference type="AlphaFoldDB" id="A0ABD1FU66"/>
<dbReference type="Proteomes" id="UP001567538">
    <property type="component" value="Unassembled WGS sequence"/>
</dbReference>
<evidence type="ECO:0000313" key="2">
    <source>
        <dbReference type="EMBL" id="KAL1535055.1"/>
    </source>
</evidence>
<protein>
    <submittedName>
        <fullName evidence="2">Uncharacterized protein</fullName>
    </submittedName>
</protein>
<feature type="region of interest" description="Disordered" evidence="1">
    <location>
        <begin position="1"/>
        <end position="20"/>
    </location>
</feature>
<reference evidence="2 3" key="1">
    <citation type="submission" date="2024-06" db="EMBL/GenBank/DDBJ databases">
        <title>A chromosome level genome sequence of Diviner's sage (Salvia divinorum).</title>
        <authorList>
            <person name="Ford S.A."/>
            <person name="Ro D.-K."/>
            <person name="Ness R.W."/>
            <person name="Phillips M.A."/>
        </authorList>
    </citation>
    <scope>NUCLEOTIDE SEQUENCE [LARGE SCALE GENOMIC DNA]</scope>
    <source>
        <strain evidence="2">SAF-2024a</strain>
        <tissue evidence="2">Leaf</tissue>
    </source>
</reference>
<gene>
    <name evidence="2" type="ORF">AAHA92_31155</name>
</gene>
<organism evidence="2 3">
    <name type="scientific">Salvia divinorum</name>
    <name type="common">Maria pastora</name>
    <name type="synonym">Diviner's sage</name>
    <dbReference type="NCBI Taxonomy" id="28513"/>
    <lineage>
        <taxon>Eukaryota</taxon>
        <taxon>Viridiplantae</taxon>
        <taxon>Streptophyta</taxon>
        <taxon>Embryophyta</taxon>
        <taxon>Tracheophyta</taxon>
        <taxon>Spermatophyta</taxon>
        <taxon>Magnoliopsida</taxon>
        <taxon>eudicotyledons</taxon>
        <taxon>Gunneridae</taxon>
        <taxon>Pentapetalae</taxon>
        <taxon>asterids</taxon>
        <taxon>lamiids</taxon>
        <taxon>Lamiales</taxon>
        <taxon>Lamiaceae</taxon>
        <taxon>Nepetoideae</taxon>
        <taxon>Mentheae</taxon>
        <taxon>Salviinae</taxon>
        <taxon>Salvia</taxon>
        <taxon>Salvia subgen. Calosphace</taxon>
    </lineage>
</organism>
<sequence>MEVQLSLCQDGSAPSSPVRRCPNSKLGSVHGTRRCWRSIVASVPAMSEQPSNVMFLNMLGPFPSTVSRNRHYHPRSWREYVTTD</sequence>
<evidence type="ECO:0000256" key="1">
    <source>
        <dbReference type="SAM" id="MobiDB-lite"/>
    </source>
</evidence>
<name>A0ABD1FU66_SALDI</name>
<evidence type="ECO:0000313" key="3">
    <source>
        <dbReference type="Proteomes" id="UP001567538"/>
    </source>
</evidence>
<keyword evidence="3" id="KW-1185">Reference proteome</keyword>
<dbReference type="EMBL" id="JBEAFC010000012">
    <property type="protein sequence ID" value="KAL1535055.1"/>
    <property type="molecule type" value="Genomic_DNA"/>
</dbReference>
<accession>A0ABD1FU66</accession>
<proteinExistence type="predicted"/>